<organism evidence="1 2">
    <name type="scientific">Anaplasma phagocytophilum str. ApNP</name>
    <dbReference type="NCBI Taxonomy" id="1359153"/>
    <lineage>
        <taxon>Bacteria</taxon>
        <taxon>Pseudomonadati</taxon>
        <taxon>Pseudomonadota</taxon>
        <taxon>Alphaproteobacteria</taxon>
        <taxon>Rickettsiales</taxon>
        <taxon>Anaplasmataceae</taxon>
        <taxon>Anaplasma</taxon>
        <taxon>phagocytophilum group</taxon>
    </lineage>
</organism>
<comment type="caution">
    <text evidence="1">The sequence shown here is derived from an EMBL/GenBank/DDBJ whole genome shotgun (WGS) entry which is preliminary data.</text>
</comment>
<evidence type="ECO:0000313" key="1">
    <source>
        <dbReference type="EMBL" id="KJV66820.1"/>
    </source>
</evidence>
<reference evidence="1 2" key="1">
    <citation type="submission" date="2015-01" db="EMBL/GenBank/DDBJ databases">
        <title>Genome Sequencing of Rickettsiales.</title>
        <authorList>
            <person name="Daugherty S.C."/>
            <person name="Su Q."/>
            <person name="Abolude K."/>
            <person name="Beier-Sexton M."/>
            <person name="Carlyon J.A."/>
            <person name="Carter R."/>
            <person name="Day N.P."/>
            <person name="Dumler S.J."/>
            <person name="Dyachenko V."/>
            <person name="Godinez A."/>
            <person name="Kurtti T.J."/>
            <person name="Lichay M."/>
            <person name="Mullins K.E."/>
            <person name="Ott S."/>
            <person name="Pappas-Brown V."/>
            <person name="Paris D.H."/>
            <person name="Patel P."/>
            <person name="Richards A.L."/>
            <person name="Sadzewicz L."/>
            <person name="Sears K."/>
            <person name="Seidman D."/>
            <person name="Sengamalay N."/>
            <person name="Stenos J."/>
            <person name="Tallon L.J."/>
            <person name="Vincent G."/>
            <person name="Fraser C.M."/>
            <person name="Munderloh U."/>
            <person name="Dunning-Hotopp J.C."/>
        </authorList>
    </citation>
    <scope>NUCLEOTIDE SEQUENCE [LARGE SCALE GENOMIC DNA]</scope>
    <source>
        <strain evidence="1 2">ApNP</strain>
    </source>
</reference>
<sequence>MIMRTYSGTIVWVGNSRECMMLAQAVCPLDGEMFKARGVYFPYVF</sequence>
<accession>A0A0F3NFK5</accession>
<proteinExistence type="predicted"/>
<dbReference type="Proteomes" id="UP000033385">
    <property type="component" value="Unassembled WGS sequence"/>
</dbReference>
<name>A0A0F3NFK5_ANAPH</name>
<dbReference type="AlphaFoldDB" id="A0A0F3NFK5"/>
<dbReference type="EMBL" id="LANW01000001">
    <property type="protein sequence ID" value="KJV66820.1"/>
    <property type="molecule type" value="Genomic_DNA"/>
</dbReference>
<protein>
    <submittedName>
        <fullName evidence="1">Uncharacterized protein</fullName>
    </submittedName>
</protein>
<evidence type="ECO:0000313" key="2">
    <source>
        <dbReference type="Proteomes" id="UP000033385"/>
    </source>
</evidence>
<gene>
    <name evidence="1" type="ORF">APHNP_0879</name>
</gene>